<feature type="domain" description="HTH cro/C1-type" evidence="1">
    <location>
        <begin position="13"/>
        <end position="42"/>
    </location>
</feature>
<comment type="caution">
    <text evidence="2">The sequence shown here is derived from an EMBL/GenBank/DDBJ whole genome shotgun (WGS) entry which is preliminary data.</text>
</comment>
<dbReference type="PROSITE" id="PS50943">
    <property type="entry name" value="HTH_CROC1"/>
    <property type="match status" value="1"/>
</dbReference>
<evidence type="ECO:0000313" key="3">
    <source>
        <dbReference type="Proteomes" id="UP001055153"/>
    </source>
</evidence>
<dbReference type="Pfam" id="PF01381">
    <property type="entry name" value="HTH_3"/>
    <property type="match status" value="1"/>
</dbReference>
<dbReference type="InterPro" id="IPR001387">
    <property type="entry name" value="Cro/C1-type_HTH"/>
</dbReference>
<organism evidence="2 3">
    <name type="scientific">Methylobacterium isbiliense</name>
    <dbReference type="NCBI Taxonomy" id="315478"/>
    <lineage>
        <taxon>Bacteria</taxon>
        <taxon>Pseudomonadati</taxon>
        <taxon>Pseudomonadota</taxon>
        <taxon>Alphaproteobacteria</taxon>
        <taxon>Hyphomicrobiales</taxon>
        <taxon>Methylobacteriaceae</taxon>
        <taxon>Methylobacterium</taxon>
    </lineage>
</organism>
<gene>
    <name evidence="2" type="ORF">GMJLKIPL_3469</name>
</gene>
<keyword evidence="3" id="KW-1185">Reference proteome</keyword>
<sequence>MTSRAAGLPLDGYRDIERGAAAPTLEVLDRLSAVLDLDPVWLRRIEGGRAAGA</sequence>
<dbReference type="Proteomes" id="UP001055153">
    <property type="component" value="Unassembled WGS sequence"/>
</dbReference>
<dbReference type="Gene3D" id="1.10.260.40">
    <property type="entry name" value="lambda repressor-like DNA-binding domains"/>
    <property type="match status" value="1"/>
</dbReference>
<protein>
    <recommendedName>
        <fullName evidence="1">HTH cro/C1-type domain-containing protein</fullName>
    </recommendedName>
</protein>
<evidence type="ECO:0000313" key="2">
    <source>
        <dbReference type="EMBL" id="GJE01537.1"/>
    </source>
</evidence>
<reference evidence="2" key="1">
    <citation type="journal article" date="2021" name="Front. Microbiol.">
        <title>Comprehensive Comparative Genomics and Phenotyping of Methylobacterium Species.</title>
        <authorList>
            <person name="Alessa O."/>
            <person name="Ogura Y."/>
            <person name="Fujitani Y."/>
            <person name="Takami H."/>
            <person name="Hayashi T."/>
            <person name="Sahin N."/>
            <person name="Tani A."/>
        </authorList>
    </citation>
    <scope>NUCLEOTIDE SEQUENCE</scope>
    <source>
        <strain evidence="2">DSM 17168</strain>
    </source>
</reference>
<dbReference type="InterPro" id="IPR010982">
    <property type="entry name" value="Lambda_DNA-bd_dom_sf"/>
</dbReference>
<accession>A0ABQ4SEQ4</accession>
<evidence type="ECO:0000259" key="1">
    <source>
        <dbReference type="PROSITE" id="PS50943"/>
    </source>
</evidence>
<reference evidence="2" key="2">
    <citation type="submission" date="2021-08" db="EMBL/GenBank/DDBJ databases">
        <authorList>
            <person name="Tani A."/>
            <person name="Ola A."/>
            <person name="Ogura Y."/>
            <person name="Katsura K."/>
            <person name="Hayashi T."/>
        </authorList>
    </citation>
    <scope>NUCLEOTIDE SEQUENCE</scope>
    <source>
        <strain evidence="2">DSM 17168</strain>
    </source>
</reference>
<dbReference type="EMBL" id="BPQQ01000040">
    <property type="protein sequence ID" value="GJE01537.1"/>
    <property type="molecule type" value="Genomic_DNA"/>
</dbReference>
<name>A0ABQ4SEQ4_9HYPH</name>
<proteinExistence type="predicted"/>
<dbReference type="SUPFAM" id="SSF47413">
    <property type="entry name" value="lambda repressor-like DNA-binding domains"/>
    <property type="match status" value="1"/>
</dbReference>
<dbReference type="RefSeq" id="WP_238236497.1">
    <property type="nucleotide sequence ID" value="NZ_BPQQ01000040.1"/>
</dbReference>